<feature type="compositionally biased region" description="Low complexity" evidence="1">
    <location>
        <begin position="448"/>
        <end position="470"/>
    </location>
</feature>
<dbReference type="RefSeq" id="XP_026080517.1">
    <property type="nucleotide sequence ID" value="XM_026224732.1"/>
</dbReference>
<feature type="compositionally biased region" description="Polar residues" evidence="1">
    <location>
        <begin position="526"/>
        <end position="535"/>
    </location>
</feature>
<feature type="compositionally biased region" description="Polar residues" evidence="1">
    <location>
        <begin position="62"/>
        <end position="80"/>
    </location>
</feature>
<proteinExistence type="predicted"/>
<dbReference type="CTD" id="90523"/>
<dbReference type="PANTHER" id="PTHR31514:SF1">
    <property type="entry name" value="MUSCULAR LMNA-INTERACTING PROTEIN"/>
    <property type="match status" value="1"/>
</dbReference>
<dbReference type="KEGG" id="caua:113057363"/>
<evidence type="ECO:0000313" key="3">
    <source>
        <dbReference type="RefSeq" id="XP_026080517.1"/>
    </source>
</evidence>
<feature type="compositionally biased region" description="Polar residues" evidence="1">
    <location>
        <begin position="471"/>
        <end position="486"/>
    </location>
</feature>
<keyword evidence="2" id="KW-1185">Reference proteome</keyword>
<dbReference type="Proteomes" id="UP000515129">
    <property type="component" value="Chromosome 38"/>
</dbReference>
<dbReference type="AlphaFoldDB" id="A0A6P6L9W9"/>
<feature type="compositionally biased region" description="Polar residues" evidence="1">
    <location>
        <begin position="633"/>
        <end position="648"/>
    </location>
</feature>
<feature type="region of interest" description="Disordered" evidence="1">
    <location>
        <begin position="62"/>
        <end position="81"/>
    </location>
</feature>
<feature type="compositionally biased region" description="Low complexity" evidence="1">
    <location>
        <begin position="539"/>
        <end position="552"/>
    </location>
</feature>
<feature type="region of interest" description="Disordered" evidence="1">
    <location>
        <begin position="866"/>
        <end position="893"/>
    </location>
</feature>
<dbReference type="InterPro" id="IPR029331">
    <property type="entry name" value="MLIP"/>
</dbReference>
<evidence type="ECO:0000313" key="2">
    <source>
        <dbReference type="Proteomes" id="UP000515129"/>
    </source>
</evidence>
<organism evidence="2 3">
    <name type="scientific">Carassius auratus</name>
    <name type="common">Goldfish</name>
    <dbReference type="NCBI Taxonomy" id="7957"/>
    <lineage>
        <taxon>Eukaryota</taxon>
        <taxon>Metazoa</taxon>
        <taxon>Chordata</taxon>
        <taxon>Craniata</taxon>
        <taxon>Vertebrata</taxon>
        <taxon>Euteleostomi</taxon>
        <taxon>Actinopterygii</taxon>
        <taxon>Neopterygii</taxon>
        <taxon>Teleostei</taxon>
        <taxon>Ostariophysi</taxon>
        <taxon>Cypriniformes</taxon>
        <taxon>Cyprinidae</taxon>
        <taxon>Cyprininae</taxon>
        <taxon>Carassius</taxon>
    </lineage>
</organism>
<sequence length="921" mass="100034">MPVSIHPFKLEAFSTSTHMALEKPHRTLGKVTTVFATKLKSFTFVPLLKRLPVENRAWKKVLQTSRPNKTSQEPGDTETSMAEEGVYKAEAVYVQDPEEAQLEEMLQNTTQKEILSTDNLTLKSLTTLAGPHTESGSMTPEPSLATMETSDNKHPGISRLGFHNTSQAAEVSSGLFLNSSSQREEALSPASSMDFLTSPASSKESILSEGWDKERSWSALHMFSRDGSPGPFSGTVSPCSSIRSGTFTPSVVRIKRHSLAPGSSLLQMSSACETPCCDSRVSSPCPLTPRARHRLPPTQLSLLTAILRKGRLPVLSSAFQRPYTPCWPISPINVSSCSACSAASSVAPMTISKAKSCTSIDRPHTEHCQVSKTQLRKPDHSSLSVSSVVKTPYEIPLMKPPERLDSCQHFTSTSGIVSPTKNIPSPSLPGLQPTNSHLLKSGHKGNRLPTVPSSLLCSSLSRMNSSSPKPTSLSCFSPENQKNPSVSVDRPASIEPNKPLASLMLNEETKSPDRSEKYSLALKQGPKSSELSSAPFQKDTASSSDNLDSSVSKPAQNSCKSSSFPTLKHTIELHNNSISPVLSHKESKQNIIFQNCGKRDVEGVHLSSPTPRQVGLTGLSYTPPASPAYTPVHLSSRSSTPDRYTLSPSPAIPSRQLSPSPSYSFCSSPSPSLWCSTPDCTDGDCKNRKTYKIKSTYKALAAIPTNTLLLEQQAIDEEVNKKETSFNPADKYSWEDPHAEMCSPAQLRQQTAELYATIDEVLEDSIQQSQVNKANVKSLTAVASRPQTSSPSPKLLGRETRYASSSQPSVTTEKALTKPGVIRPAIATSRFTDDEEFHPNPFKSHQVDKSSRYQYKFVSSANCDETQADGRGASDGQPACGEGLPSEPHGDYKTRLASLFTQTRISRQNVPTSLKPQETHM</sequence>
<feature type="compositionally biased region" description="Polar residues" evidence="1">
    <location>
        <begin position="415"/>
        <end position="425"/>
    </location>
</feature>
<feature type="compositionally biased region" description="Polar residues" evidence="1">
    <location>
        <begin position="802"/>
        <end position="814"/>
    </location>
</feature>
<feature type="region of interest" description="Disordered" evidence="1">
    <location>
        <begin position="902"/>
        <end position="921"/>
    </location>
</feature>
<gene>
    <name evidence="3" type="primary">mlip</name>
</gene>
<feature type="region of interest" description="Disordered" evidence="1">
    <location>
        <begin position="780"/>
        <end position="849"/>
    </location>
</feature>
<protein>
    <submittedName>
        <fullName evidence="3">Muscular LMNA-interacting protein isoform X1</fullName>
    </submittedName>
</protein>
<feature type="region of interest" description="Disordered" evidence="1">
    <location>
        <begin position="128"/>
        <end position="151"/>
    </location>
</feature>
<accession>A0A6P6L9W9</accession>
<feature type="region of interest" description="Disordered" evidence="1">
    <location>
        <begin position="415"/>
        <end position="563"/>
    </location>
</feature>
<feature type="compositionally biased region" description="Basic and acidic residues" evidence="1">
    <location>
        <begin position="507"/>
        <end position="517"/>
    </location>
</feature>
<dbReference type="Pfam" id="PF15274">
    <property type="entry name" value="MLIP"/>
    <property type="match status" value="1"/>
</dbReference>
<feature type="compositionally biased region" description="Polar residues" evidence="1">
    <location>
        <begin position="553"/>
        <end position="563"/>
    </location>
</feature>
<dbReference type="OrthoDB" id="9907594at2759"/>
<feature type="region of interest" description="Disordered" evidence="1">
    <location>
        <begin position="627"/>
        <end position="660"/>
    </location>
</feature>
<name>A0A6P6L9W9_CARAU</name>
<feature type="region of interest" description="Disordered" evidence="1">
    <location>
        <begin position="603"/>
        <end position="622"/>
    </location>
</feature>
<dbReference type="PANTHER" id="PTHR31514">
    <property type="entry name" value="MUSCULAR LMNA-INTERACTING PROTEIN MLIP"/>
    <property type="match status" value="1"/>
</dbReference>
<dbReference type="GeneID" id="113057363"/>
<evidence type="ECO:0000256" key="1">
    <source>
        <dbReference type="SAM" id="MobiDB-lite"/>
    </source>
</evidence>
<reference evidence="3" key="1">
    <citation type="submission" date="2025-08" db="UniProtKB">
        <authorList>
            <consortium name="RefSeq"/>
        </authorList>
    </citation>
    <scope>IDENTIFICATION</scope>
    <source>
        <strain evidence="3">Wakin</strain>
        <tissue evidence="3">Muscle</tissue>
    </source>
</reference>